<dbReference type="GeneID" id="34613987"/>
<accession>A0A1L9S6K7</accession>
<comment type="similarity">
    <text evidence="1">Belongs to the Gfa family.</text>
</comment>
<dbReference type="Pfam" id="PF04828">
    <property type="entry name" value="GFA"/>
    <property type="match status" value="1"/>
</dbReference>
<keyword evidence="7" id="KW-1185">Reference proteome</keyword>
<sequence>MHTGSCLCQAVRYEYQGEPVQKSICHCLTCRKLCSGASTNILIPSALFNLTSGKVKHYTVTHESGMHLTASFCEHCGVLLYKTADDPAFECMVVLQVGTLDEPDTFDRAAPDTEQYIGYRAKWRPPLEYAAQKEGFS</sequence>
<evidence type="ECO:0000313" key="7">
    <source>
        <dbReference type="Proteomes" id="UP000184188"/>
    </source>
</evidence>
<dbReference type="PANTHER" id="PTHR33337:SF30">
    <property type="entry name" value="DUF636 DOMAIN PROTEIN (AFU_ORTHOLOGUE AFUA_1G03180)"/>
    <property type="match status" value="1"/>
</dbReference>
<dbReference type="Proteomes" id="UP000184188">
    <property type="component" value="Unassembled WGS sequence"/>
</dbReference>
<dbReference type="GO" id="GO:0016846">
    <property type="term" value="F:carbon-sulfur lyase activity"/>
    <property type="evidence" value="ECO:0007669"/>
    <property type="project" value="InterPro"/>
</dbReference>
<feature type="domain" description="CENP-V/GFA" evidence="5">
    <location>
        <begin position="2"/>
        <end position="107"/>
    </location>
</feature>
<evidence type="ECO:0000313" key="6">
    <source>
        <dbReference type="EMBL" id="OJJ42806.1"/>
    </source>
</evidence>
<evidence type="ECO:0000259" key="5">
    <source>
        <dbReference type="PROSITE" id="PS51891"/>
    </source>
</evidence>
<organism evidence="6 7">
    <name type="scientific">Penicilliopsis zonata CBS 506.65</name>
    <dbReference type="NCBI Taxonomy" id="1073090"/>
    <lineage>
        <taxon>Eukaryota</taxon>
        <taxon>Fungi</taxon>
        <taxon>Dikarya</taxon>
        <taxon>Ascomycota</taxon>
        <taxon>Pezizomycotina</taxon>
        <taxon>Eurotiomycetes</taxon>
        <taxon>Eurotiomycetidae</taxon>
        <taxon>Eurotiales</taxon>
        <taxon>Aspergillaceae</taxon>
        <taxon>Penicilliopsis</taxon>
    </lineage>
</organism>
<dbReference type="RefSeq" id="XP_022577316.1">
    <property type="nucleotide sequence ID" value="XM_022727523.1"/>
</dbReference>
<keyword evidence="4" id="KW-0456">Lyase</keyword>
<evidence type="ECO:0000256" key="2">
    <source>
        <dbReference type="ARBA" id="ARBA00022723"/>
    </source>
</evidence>
<name>A0A1L9S6K7_9EURO</name>
<evidence type="ECO:0000256" key="1">
    <source>
        <dbReference type="ARBA" id="ARBA00005495"/>
    </source>
</evidence>
<dbReference type="PROSITE" id="PS51891">
    <property type="entry name" value="CENP_V_GFA"/>
    <property type="match status" value="1"/>
</dbReference>
<dbReference type="Gene3D" id="3.90.1590.10">
    <property type="entry name" value="glutathione-dependent formaldehyde- activating enzyme (gfa)"/>
    <property type="match status" value="1"/>
</dbReference>
<dbReference type="VEuPathDB" id="FungiDB:ASPZODRAFT_20083"/>
<dbReference type="GO" id="GO:0046872">
    <property type="term" value="F:metal ion binding"/>
    <property type="evidence" value="ECO:0007669"/>
    <property type="project" value="UniProtKB-KW"/>
</dbReference>
<dbReference type="STRING" id="1073090.A0A1L9S6K7"/>
<gene>
    <name evidence="6" type="ORF">ASPZODRAFT_20083</name>
</gene>
<dbReference type="OrthoDB" id="9985472at2759"/>
<dbReference type="AlphaFoldDB" id="A0A1L9S6K7"/>
<reference evidence="7" key="1">
    <citation type="journal article" date="2017" name="Genome Biol.">
        <title>Comparative genomics reveals high biological diversity and specific adaptations in the industrially and medically important fungal genus Aspergillus.</title>
        <authorList>
            <person name="de Vries R.P."/>
            <person name="Riley R."/>
            <person name="Wiebenga A."/>
            <person name="Aguilar-Osorio G."/>
            <person name="Amillis S."/>
            <person name="Uchima C.A."/>
            <person name="Anderluh G."/>
            <person name="Asadollahi M."/>
            <person name="Askin M."/>
            <person name="Barry K."/>
            <person name="Battaglia E."/>
            <person name="Bayram O."/>
            <person name="Benocci T."/>
            <person name="Braus-Stromeyer S.A."/>
            <person name="Caldana C."/>
            <person name="Canovas D."/>
            <person name="Cerqueira G.C."/>
            <person name="Chen F."/>
            <person name="Chen W."/>
            <person name="Choi C."/>
            <person name="Clum A."/>
            <person name="Dos Santos R.A."/>
            <person name="Damasio A.R."/>
            <person name="Diallinas G."/>
            <person name="Emri T."/>
            <person name="Fekete E."/>
            <person name="Flipphi M."/>
            <person name="Freyberg S."/>
            <person name="Gallo A."/>
            <person name="Gournas C."/>
            <person name="Habgood R."/>
            <person name="Hainaut M."/>
            <person name="Harispe M.L."/>
            <person name="Henrissat B."/>
            <person name="Hilden K.S."/>
            <person name="Hope R."/>
            <person name="Hossain A."/>
            <person name="Karabika E."/>
            <person name="Karaffa L."/>
            <person name="Karanyi Z."/>
            <person name="Krasevec N."/>
            <person name="Kuo A."/>
            <person name="Kusch H."/>
            <person name="LaButti K."/>
            <person name="Lagendijk E.L."/>
            <person name="Lapidus A."/>
            <person name="Levasseur A."/>
            <person name="Lindquist E."/>
            <person name="Lipzen A."/>
            <person name="Logrieco A.F."/>
            <person name="MacCabe A."/>
            <person name="Maekelae M.R."/>
            <person name="Malavazi I."/>
            <person name="Melin P."/>
            <person name="Meyer V."/>
            <person name="Mielnichuk N."/>
            <person name="Miskei M."/>
            <person name="Molnar A.P."/>
            <person name="Mule G."/>
            <person name="Ngan C.Y."/>
            <person name="Orejas M."/>
            <person name="Orosz E."/>
            <person name="Ouedraogo J.P."/>
            <person name="Overkamp K.M."/>
            <person name="Park H.-S."/>
            <person name="Perrone G."/>
            <person name="Piumi F."/>
            <person name="Punt P.J."/>
            <person name="Ram A.F."/>
            <person name="Ramon A."/>
            <person name="Rauscher S."/>
            <person name="Record E."/>
            <person name="Riano-Pachon D.M."/>
            <person name="Robert V."/>
            <person name="Roehrig J."/>
            <person name="Ruller R."/>
            <person name="Salamov A."/>
            <person name="Salih N.S."/>
            <person name="Samson R.A."/>
            <person name="Sandor E."/>
            <person name="Sanguinetti M."/>
            <person name="Schuetze T."/>
            <person name="Sepcic K."/>
            <person name="Shelest E."/>
            <person name="Sherlock G."/>
            <person name="Sophianopoulou V."/>
            <person name="Squina F.M."/>
            <person name="Sun H."/>
            <person name="Susca A."/>
            <person name="Todd R.B."/>
            <person name="Tsang A."/>
            <person name="Unkles S.E."/>
            <person name="van de Wiele N."/>
            <person name="van Rossen-Uffink D."/>
            <person name="Oliveira J.V."/>
            <person name="Vesth T.C."/>
            <person name="Visser J."/>
            <person name="Yu J.-H."/>
            <person name="Zhou M."/>
            <person name="Andersen M.R."/>
            <person name="Archer D.B."/>
            <person name="Baker S.E."/>
            <person name="Benoit I."/>
            <person name="Brakhage A.A."/>
            <person name="Braus G.H."/>
            <person name="Fischer R."/>
            <person name="Frisvad J.C."/>
            <person name="Goldman G.H."/>
            <person name="Houbraken J."/>
            <person name="Oakley B."/>
            <person name="Pocsi I."/>
            <person name="Scazzocchio C."/>
            <person name="Seiboth B."/>
            <person name="vanKuyk P.A."/>
            <person name="Wortman J."/>
            <person name="Dyer P.S."/>
            <person name="Grigoriev I.V."/>
        </authorList>
    </citation>
    <scope>NUCLEOTIDE SEQUENCE [LARGE SCALE GENOMIC DNA]</scope>
    <source>
        <strain evidence="7">CBS 506.65</strain>
    </source>
</reference>
<dbReference type="InterPro" id="IPR006913">
    <property type="entry name" value="CENP-V/GFA"/>
</dbReference>
<evidence type="ECO:0000256" key="3">
    <source>
        <dbReference type="ARBA" id="ARBA00022833"/>
    </source>
</evidence>
<dbReference type="SUPFAM" id="SSF51316">
    <property type="entry name" value="Mss4-like"/>
    <property type="match status" value="1"/>
</dbReference>
<keyword evidence="2" id="KW-0479">Metal-binding</keyword>
<dbReference type="InterPro" id="IPR011057">
    <property type="entry name" value="Mss4-like_sf"/>
</dbReference>
<evidence type="ECO:0000256" key="4">
    <source>
        <dbReference type="ARBA" id="ARBA00023239"/>
    </source>
</evidence>
<dbReference type="EMBL" id="KV878356">
    <property type="protein sequence ID" value="OJJ42806.1"/>
    <property type="molecule type" value="Genomic_DNA"/>
</dbReference>
<dbReference type="PANTHER" id="PTHR33337">
    <property type="entry name" value="GFA DOMAIN-CONTAINING PROTEIN"/>
    <property type="match status" value="1"/>
</dbReference>
<keyword evidence="3" id="KW-0862">Zinc</keyword>
<proteinExistence type="inferred from homology"/>
<protein>
    <recommendedName>
        <fullName evidence="5">CENP-V/GFA domain-containing protein</fullName>
    </recommendedName>
</protein>